<sequence length="96" mass="10020">PPNPPRETPLPSPPVCPACPESVPHLPLKTSPTRSSPQPPQMALRVVPCSSSLHSSSVLGFPRQLTISLGCSWVGAVCVCMSACSYMCMGVCVCAL</sequence>
<feature type="non-terminal residue" evidence="1">
    <location>
        <position position="96"/>
    </location>
</feature>
<reference evidence="1" key="2">
    <citation type="submission" date="2025-03" db="EMBL/GenBank/DDBJ databases">
        <authorList>
            <consortium name="ELIXIR-Norway"/>
            <consortium name="Elixir Norway"/>
        </authorList>
    </citation>
    <scope>NUCLEOTIDE SEQUENCE</scope>
</reference>
<dbReference type="EMBL" id="OX596091">
    <property type="protein sequence ID" value="CAN0555055.1"/>
    <property type="molecule type" value="Genomic_DNA"/>
</dbReference>
<proteinExistence type="predicted"/>
<name>A0AC60A4E2_RANTA</name>
<evidence type="ECO:0000313" key="1">
    <source>
        <dbReference type="EMBL" id="CAN0555055.1"/>
    </source>
</evidence>
<protein>
    <submittedName>
        <fullName evidence="1">Uncharacterized protein</fullName>
    </submittedName>
</protein>
<dbReference type="Proteomes" id="UP001162501">
    <property type="component" value="Chromosome 7"/>
</dbReference>
<gene>
    <name evidence="1" type="ORF">MRATA1EN22A_LOCUS26773</name>
</gene>
<organism evidence="1 2">
    <name type="scientific">Rangifer tarandus platyrhynchus</name>
    <name type="common">Svalbard reindeer</name>
    <dbReference type="NCBI Taxonomy" id="3082113"/>
    <lineage>
        <taxon>Eukaryota</taxon>
        <taxon>Metazoa</taxon>
        <taxon>Chordata</taxon>
        <taxon>Craniata</taxon>
        <taxon>Vertebrata</taxon>
        <taxon>Euteleostomi</taxon>
        <taxon>Mammalia</taxon>
        <taxon>Eutheria</taxon>
        <taxon>Laurasiatheria</taxon>
        <taxon>Artiodactyla</taxon>
        <taxon>Ruminantia</taxon>
        <taxon>Pecora</taxon>
        <taxon>Cervidae</taxon>
        <taxon>Odocoileinae</taxon>
        <taxon>Rangifer</taxon>
    </lineage>
</organism>
<reference evidence="1" key="1">
    <citation type="submission" date="2023-05" db="EMBL/GenBank/DDBJ databases">
        <authorList>
            <consortium name="ELIXIR-Norway"/>
        </authorList>
    </citation>
    <scope>NUCLEOTIDE SEQUENCE</scope>
</reference>
<accession>A0AC60A4E2</accession>
<feature type="non-terminal residue" evidence="1">
    <location>
        <position position="1"/>
    </location>
</feature>
<evidence type="ECO:0000313" key="2">
    <source>
        <dbReference type="Proteomes" id="UP001162501"/>
    </source>
</evidence>